<dbReference type="InterPro" id="IPR027532">
    <property type="entry name" value="Mdm12"/>
</dbReference>
<evidence type="ECO:0000256" key="1">
    <source>
        <dbReference type="ARBA" id="ARBA00004370"/>
    </source>
</evidence>
<dbReference type="PROSITE" id="PS51847">
    <property type="entry name" value="SMP"/>
    <property type="match status" value="1"/>
</dbReference>
<evidence type="ECO:0000256" key="6">
    <source>
        <dbReference type="ARBA" id="ARBA00023121"/>
    </source>
</evidence>
<dbReference type="GO" id="GO:0015914">
    <property type="term" value="P:phospholipid transport"/>
    <property type="evidence" value="ECO:0007669"/>
    <property type="project" value="TreeGrafter"/>
</dbReference>
<dbReference type="GO" id="GO:0008289">
    <property type="term" value="F:lipid binding"/>
    <property type="evidence" value="ECO:0007669"/>
    <property type="project" value="UniProtKB-KW"/>
</dbReference>
<evidence type="ECO:0000259" key="11">
    <source>
        <dbReference type="PROSITE" id="PS51847"/>
    </source>
</evidence>
<evidence type="ECO:0000256" key="4">
    <source>
        <dbReference type="ARBA" id="ARBA00022824"/>
    </source>
</evidence>
<dbReference type="STRING" id="984485.A0A1E4REE0"/>
<evidence type="ECO:0000256" key="3">
    <source>
        <dbReference type="ARBA" id="ARBA00022787"/>
    </source>
</evidence>
<dbReference type="AlphaFoldDB" id="A0A1E4REE0"/>
<dbReference type="GO" id="GO:0045040">
    <property type="term" value="P:protein insertion into mitochondrial outer membrane"/>
    <property type="evidence" value="ECO:0007669"/>
    <property type="project" value="UniProtKB-UniRule"/>
</dbReference>
<keyword evidence="8 9" id="KW-0472">Membrane</keyword>
<evidence type="ECO:0000256" key="5">
    <source>
        <dbReference type="ARBA" id="ARBA00023055"/>
    </source>
</evidence>
<dbReference type="GeneID" id="30996311"/>
<dbReference type="PANTHER" id="PTHR28204:SF1">
    <property type="entry name" value="MITOCHONDRIAL DISTRIBUTION AND MORPHOLOGY PROTEIN 12"/>
    <property type="match status" value="1"/>
</dbReference>
<keyword evidence="4 9" id="KW-0256">Endoplasmic reticulum</keyword>
<feature type="compositionally biased region" description="Polar residues" evidence="10">
    <location>
        <begin position="81"/>
        <end position="90"/>
    </location>
</feature>
<dbReference type="GO" id="GO:1990456">
    <property type="term" value="P:mitochondrion-endoplasmic reticulum membrane tethering"/>
    <property type="evidence" value="ECO:0007669"/>
    <property type="project" value="TreeGrafter"/>
</dbReference>
<keyword evidence="2" id="KW-0813">Transport</keyword>
<comment type="subcellular location">
    <subcellularLocation>
        <location evidence="1">Membrane</location>
    </subcellularLocation>
    <subcellularLocation>
        <location evidence="9">Mitochondrion outer membrane</location>
        <topology evidence="9">Peripheral membrane protein</topology>
        <orientation evidence="9">Cytoplasmic side</orientation>
    </subcellularLocation>
    <subcellularLocation>
        <location evidence="9">Endoplasmic reticulum membrane</location>
        <topology evidence="9">Peripheral membrane protein</topology>
        <orientation evidence="9">Cytoplasmic side</orientation>
    </subcellularLocation>
    <text evidence="9">The ERMES/MDM complex localizes to a few discrete foci (around 10 per single cell), that represent mitochondria-endoplasmic reticulum junctions. These foci are often found next to mtDNA nucleoids.</text>
</comment>
<accession>A0A1E4REE0</accession>
<comment type="subunit">
    <text evidence="9">Component of the ER-mitochondria encounter structure (ERMES) or MDM complex, composed of MMM1, MDM10, MDM12 and MDM34. A MMM1 homodimer associates with one molecule of MDM12 on each side in a pairwise head-to-tail manner, and the SMP-LTD domains of MMM1 and MDM12 generate a continuous hydrophobic tunnel for phospholipid trafficking.</text>
</comment>
<evidence type="ECO:0000313" key="13">
    <source>
        <dbReference type="Proteomes" id="UP000095085"/>
    </source>
</evidence>
<keyword evidence="5" id="KW-0445">Lipid transport</keyword>
<reference evidence="13" key="1">
    <citation type="submission" date="2016-05" db="EMBL/GenBank/DDBJ databases">
        <title>Comparative genomics of biotechnologically important yeasts.</title>
        <authorList>
            <consortium name="DOE Joint Genome Institute"/>
            <person name="Riley R."/>
            <person name="Haridas S."/>
            <person name="Wolfe K.H."/>
            <person name="Lopes M.R."/>
            <person name="Hittinger C.T."/>
            <person name="Goker M."/>
            <person name="Salamov A."/>
            <person name="Wisecaver J."/>
            <person name="Long T.M."/>
            <person name="Aerts A.L."/>
            <person name="Barry K."/>
            <person name="Choi C."/>
            <person name="Clum A."/>
            <person name="Coughlan A.Y."/>
            <person name="Deshpande S."/>
            <person name="Douglass A.P."/>
            <person name="Hanson S.J."/>
            <person name="Klenk H.-P."/>
            <person name="Labutti K."/>
            <person name="Lapidus A."/>
            <person name="Lindquist E."/>
            <person name="Lipzen A."/>
            <person name="Meier-Kolthoff J.P."/>
            <person name="Ohm R.A."/>
            <person name="Otillar R.P."/>
            <person name="Pangilinan J."/>
            <person name="Peng Y."/>
            <person name="Rokas A."/>
            <person name="Rosa C.A."/>
            <person name="Scheuner C."/>
            <person name="Sibirny A.A."/>
            <person name="Slot J.C."/>
            <person name="Stielow J.B."/>
            <person name="Sun H."/>
            <person name="Kurtzman C.P."/>
            <person name="Blackwell M."/>
            <person name="Grigoriev I.V."/>
            <person name="Jeffries T.W."/>
        </authorList>
    </citation>
    <scope>NUCLEOTIDE SEQUENCE [LARGE SCALE GENOMIC DNA]</scope>
    <source>
        <strain evidence="13">NRRL Y-1933</strain>
    </source>
</reference>
<dbReference type="HAMAP" id="MF_03104">
    <property type="entry name" value="Mdm12"/>
    <property type="match status" value="1"/>
</dbReference>
<dbReference type="OrthoDB" id="3356905at2759"/>
<keyword evidence="13" id="KW-1185">Reference proteome</keyword>
<evidence type="ECO:0000313" key="12">
    <source>
        <dbReference type="EMBL" id="ODV65622.1"/>
    </source>
</evidence>
<organism evidence="12 13">
    <name type="scientific">Hyphopichia burtonii NRRL Y-1933</name>
    <dbReference type="NCBI Taxonomy" id="984485"/>
    <lineage>
        <taxon>Eukaryota</taxon>
        <taxon>Fungi</taxon>
        <taxon>Dikarya</taxon>
        <taxon>Ascomycota</taxon>
        <taxon>Saccharomycotina</taxon>
        <taxon>Pichiomycetes</taxon>
        <taxon>Debaryomycetaceae</taxon>
        <taxon>Hyphopichia</taxon>
    </lineage>
</organism>
<protein>
    <recommendedName>
        <fullName evidence="9">Mitochondrial distribution and morphology protein 12</fullName>
    </recommendedName>
    <alternativeName>
        <fullName evidence="9">Mitochondrial inheritance component MDM12</fullName>
    </alternativeName>
</protein>
<keyword evidence="7 9" id="KW-0496">Mitochondrion</keyword>
<feature type="domain" description="SMP-LTD" evidence="11">
    <location>
        <begin position="1"/>
        <end position="406"/>
    </location>
</feature>
<dbReference type="Pfam" id="PF26544">
    <property type="entry name" value="Mdm12"/>
    <property type="match status" value="2"/>
</dbReference>
<dbReference type="InterPro" id="IPR031468">
    <property type="entry name" value="SMP_LBD"/>
</dbReference>
<evidence type="ECO:0000256" key="9">
    <source>
        <dbReference type="HAMAP-Rule" id="MF_03104"/>
    </source>
</evidence>
<evidence type="ECO:0000256" key="10">
    <source>
        <dbReference type="SAM" id="MobiDB-lite"/>
    </source>
</evidence>
<evidence type="ECO:0000256" key="8">
    <source>
        <dbReference type="ARBA" id="ARBA00023136"/>
    </source>
</evidence>
<dbReference type="CDD" id="cd21672">
    <property type="entry name" value="SMP_Mdm12"/>
    <property type="match status" value="1"/>
</dbReference>
<dbReference type="GO" id="GO:0005789">
    <property type="term" value="C:endoplasmic reticulum membrane"/>
    <property type="evidence" value="ECO:0007669"/>
    <property type="project" value="UniProtKB-SubCell"/>
</dbReference>
<keyword evidence="3 9" id="KW-1000">Mitochondrion outer membrane</keyword>
<dbReference type="GO" id="GO:0032865">
    <property type="term" value="C:ERMES complex"/>
    <property type="evidence" value="ECO:0007669"/>
    <property type="project" value="UniProtKB-UniRule"/>
</dbReference>
<comment type="similarity">
    <text evidence="9">Belongs to the MDM12 family.</text>
</comment>
<name>A0A1E4REE0_9ASCO</name>
<evidence type="ECO:0000256" key="2">
    <source>
        <dbReference type="ARBA" id="ARBA00022448"/>
    </source>
</evidence>
<dbReference type="RefSeq" id="XP_020074689.1">
    <property type="nucleotide sequence ID" value="XM_020221762.1"/>
</dbReference>
<dbReference type="PANTHER" id="PTHR28204">
    <property type="entry name" value="MITOCHONDRIAL DISTRIBUTION AND MORPHOLOGY PROTEIN 12"/>
    <property type="match status" value="1"/>
</dbReference>
<sequence length="426" mass="47697">MSFEINWDNLVSDNAINESIKEFLDSQFQNLSLPSYIADLSVTNFTLGNTPPDITIRHISDPFDEFYENEDEEDHLLGKNGNESPQSMGNNLERDQPMSKKSSTNFELSDDTNDDMSSSSGDSEGDYSDDGLANTTTLNGADAIPPEVPVAPTLNRSRMALDSIFQVHNSFGHLHNYNMNNVGLGSLNNVSTHVGTDTPTNIFSQNPYNNLRANNTSANKNNSGPYKLLNTTKKSPVKDDNDIQFIVEIDYHGDLQMEVTVNLLVNYPSSNFITLPIKLHISDLVIHSIAAIAYLKHSVFFSFLCDINENNSDYFSSSHRNSATLSHQHSELNVPTGGNFVDYVTGPLNRERIDIIKKVHIESAIGELENNVLRNVGKVERFLVDQLRSIIRDEIAWPGWVCFDLNDDDTDDDENEYDDQSDDTKV</sequence>
<dbReference type="Proteomes" id="UP000095085">
    <property type="component" value="Unassembled WGS sequence"/>
</dbReference>
<gene>
    <name evidence="9" type="primary">MDM12</name>
    <name evidence="12" type="ORF">HYPBUDRAFT_153851</name>
</gene>
<evidence type="ECO:0000256" key="7">
    <source>
        <dbReference type="ARBA" id="ARBA00023128"/>
    </source>
</evidence>
<keyword evidence="6" id="KW-0446">Lipid-binding</keyword>
<comment type="function">
    <text evidence="9">Component of the ERMES/MDM complex, which serves as a molecular tether to connect the endoplasmic reticulum (ER) and mitochondria. Components of this complex are involved in the control of mitochondrial shape and protein biogenesis, and function in nonvesicular lipid trafficking between the ER and mitochondria. MDM12 is required for the interaction of the ER-resident membrane protein MMM1 and the outer mitochondrial membrane-resident beta-barrel protein MDM10. The MDM12-MMM1 subcomplex functions in the major beta-barrel assembly pathway that is responsible for biogenesis of all mitochondrial outer membrane beta-barrel proteins, and acts in a late step after the SAM complex. The MDM10-MDM12-MMM1 subcomplex further acts in the TOM40-specific pathway after the action of the MDM12-MMM1 complex. Essential for establishing and maintaining the structure of mitochondria and maintenance of mtDNA nucleoids.</text>
</comment>
<proteinExistence type="inferred from homology"/>
<feature type="region of interest" description="Disordered" evidence="10">
    <location>
        <begin position="71"/>
        <end position="150"/>
    </location>
</feature>
<dbReference type="EMBL" id="KV454544">
    <property type="protein sequence ID" value="ODV65622.1"/>
    <property type="molecule type" value="Genomic_DNA"/>
</dbReference>